<name>A0A9W7CQF0_9STRA</name>
<organism evidence="2 3">
    <name type="scientific">Phytophthora fragariaefolia</name>
    <dbReference type="NCBI Taxonomy" id="1490495"/>
    <lineage>
        <taxon>Eukaryota</taxon>
        <taxon>Sar</taxon>
        <taxon>Stramenopiles</taxon>
        <taxon>Oomycota</taxon>
        <taxon>Peronosporomycetes</taxon>
        <taxon>Peronosporales</taxon>
        <taxon>Peronosporaceae</taxon>
        <taxon>Phytophthora</taxon>
    </lineage>
</organism>
<proteinExistence type="predicted"/>
<dbReference type="AlphaFoldDB" id="A0A9W7CQF0"/>
<feature type="chain" id="PRO_5040860023" evidence="1">
    <location>
        <begin position="18"/>
        <end position="160"/>
    </location>
</feature>
<comment type="caution">
    <text evidence="2">The sequence shown here is derived from an EMBL/GenBank/DDBJ whole genome shotgun (WGS) entry which is preliminary data.</text>
</comment>
<gene>
    <name evidence="2" type="ORF">Pfra01_001037100</name>
</gene>
<reference evidence="2" key="1">
    <citation type="submission" date="2023-04" db="EMBL/GenBank/DDBJ databases">
        <title>Phytophthora fragariaefolia NBRC 109709.</title>
        <authorList>
            <person name="Ichikawa N."/>
            <person name="Sato H."/>
            <person name="Tonouchi N."/>
        </authorList>
    </citation>
    <scope>NUCLEOTIDE SEQUENCE</scope>
    <source>
        <strain evidence="2">NBRC 109709</strain>
    </source>
</reference>
<feature type="signal peptide" evidence="1">
    <location>
        <begin position="1"/>
        <end position="17"/>
    </location>
</feature>
<evidence type="ECO:0000256" key="1">
    <source>
        <dbReference type="SAM" id="SignalP"/>
    </source>
</evidence>
<keyword evidence="1" id="KW-0732">Signal</keyword>
<evidence type="ECO:0000313" key="2">
    <source>
        <dbReference type="EMBL" id="GMF37213.1"/>
    </source>
</evidence>
<dbReference type="EMBL" id="BSXT01000992">
    <property type="protein sequence ID" value="GMF37213.1"/>
    <property type="molecule type" value="Genomic_DNA"/>
</dbReference>
<evidence type="ECO:0000313" key="3">
    <source>
        <dbReference type="Proteomes" id="UP001165121"/>
    </source>
</evidence>
<protein>
    <submittedName>
        <fullName evidence="2">Unnamed protein product</fullName>
    </submittedName>
</protein>
<dbReference type="Proteomes" id="UP001165121">
    <property type="component" value="Unassembled WGS sequence"/>
</dbReference>
<sequence length="160" mass="17647">MAVRMLVFFSVLVIASTEMKRPFSSSSFPVRHSVLQQSASISSCTRDSSDRHTASSSLLSWSNPPSSPSDRDGDVACQSLSFVEDTPSEPKLSLSLSIEAANLTVRGCEWMWGATHPPRFLGFSLMYDLTDSSFNRVFLKNFKMALSAISFCVVSPYIML</sequence>
<keyword evidence="3" id="KW-1185">Reference proteome</keyword>
<accession>A0A9W7CQF0</accession>